<dbReference type="EMBL" id="AMZH03013617">
    <property type="protein sequence ID" value="RRT48962.1"/>
    <property type="molecule type" value="Genomic_DNA"/>
</dbReference>
<evidence type="ECO:0000313" key="2">
    <source>
        <dbReference type="Proteomes" id="UP000287651"/>
    </source>
</evidence>
<organism evidence="1 2">
    <name type="scientific">Ensete ventricosum</name>
    <name type="common">Abyssinian banana</name>
    <name type="synonym">Musa ensete</name>
    <dbReference type="NCBI Taxonomy" id="4639"/>
    <lineage>
        <taxon>Eukaryota</taxon>
        <taxon>Viridiplantae</taxon>
        <taxon>Streptophyta</taxon>
        <taxon>Embryophyta</taxon>
        <taxon>Tracheophyta</taxon>
        <taxon>Spermatophyta</taxon>
        <taxon>Magnoliopsida</taxon>
        <taxon>Liliopsida</taxon>
        <taxon>Zingiberales</taxon>
        <taxon>Musaceae</taxon>
        <taxon>Ensete</taxon>
    </lineage>
</organism>
<name>A0A426YB35_ENSVE</name>
<proteinExistence type="predicted"/>
<comment type="caution">
    <text evidence="1">The sequence shown here is derived from an EMBL/GenBank/DDBJ whole genome shotgun (WGS) entry which is preliminary data.</text>
</comment>
<sequence length="59" mass="6387">MSTFSECWEQDDVSLQKSLLAIPVGINQKDMVNQIVMKVKLISLPHGSTGSPAANDRSA</sequence>
<accession>A0A426YB35</accession>
<evidence type="ECO:0000313" key="1">
    <source>
        <dbReference type="EMBL" id="RRT48962.1"/>
    </source>
</evidence>
<reference evidence="1 2" key="1">
    <citation type="journal article" date="2014" name="Agronomy (Basel)">
        <title>A Draft Genome Sequence for Ensete ventricosum, the Drought-Tolerant Tree Against Hunger.</title>
        <authorList>
            <person name="Harrison J."/>
            <person name="Moore K.A."/>
            <person name="Paszkiewicz K."/>
            <person name="Jones T."/>
            <person name="Grant M."/>
            <person name="Ambacheew D."/>
            <person name="Muzemil S."/>
            <person name="Studholme D.J."/>
        </authorList>
    </citation>
    <scope>NUCLEOTIDE SEQUENCE [LARGE SCALE GENOMIC DNA]</scope>
</reference>
<dbReference type="AlphaFoldDB" id="A0A426YB35"/>
<dbReference type="Proteomes" id="UP000287651">
    <property type="component" value="Unassembled WGS sequence"/>
</dbReference>
<gene>
    <name evidence="1" type="ORF">B296_00022465</name>
</gene>
<feature type="non-terminal residue" evidence="1">
    <location>
        <position position="59"/>
    </location>
</feature>
<protein>
    <submittedName>
        <fullName evidence="1">Uncharacterized protein</fullName>
    </submittedName>
</protein>